<reference evidence="1" key="1">
    <citation type="journal article" date="2014" name="Front. Microbiol.">
        <title>High frequency of phylogenetically diverse reductive dehalogenase-homologous genes in deep subseafloor sedimentary metagenomes.</title>
        <authorList>
            <person name="Kawai M."/>
            <person name="Futagami T."/>
            <person name="Toyoda A."/>
            <person name="Takaki Y."/>
            <person name="Nishi S."/>
            <person name="Hori S."/>
            <person name="Arai W."/>
            <person name="Tsubouchi T."/>
            <person name="Morono Y."/>
            <person name="Uchiyama I."/>
            <person name="Ito T."/>
            <person name="Fujiyama A."/>
            <person name="Inagaki F."/>
            <person name="Takami H."/>
        </authorList>
    </citation>
    <scope>NUCLEOTIDE SEQUENCE</scope>
    <source>
        <strain evidence="1">Expedition CK06-06</strain>
    </source>
</reference>
<gene>
    <name evidence="1" type="ORF">S06H3_65337</name>
</gene>
<accession>X1QHI3</accession>
<organism evidence="1">
    <name type="scientific">marine sediment metagenome</name>
    <dbReference type="NCBI Taxonomy" id="412755"/>
    <lineage>
        <taxon>unclassified sequences</taxon>
        <taxon>metagenomes</taxon>
        <taxon>ecological metagenomes</taxon>
    </lineage>
</organism>
<sequence>METRAKENLKTRLSRVWLKAEKLGFKTPEEYMLFEELRKKDVKVRHNVHLLGTEVDLYVPPKLVIEVGFRDNFLMK</sequence>
<comment type="caution">
    <text evidence="1">The sequence shown here is derived from an EMBL/GenBank/DDBJ whole genome shotgun (WGS) entry which is preliminary data.</text>
</comment>
<protein>
    <submittedName>
        <fullName evidence="1">Uncharacterized protein</fullName>
    </submittedName>
</protein>
<dbReference type="AlphaFoldDB" id="X1QHI3"/>
<evidence type="ECO:0000313" key="1">
    <source>
        <dbReference type="EMBL" id="GAI67688.1"/>
    </source>
</evidence>
<name>X1QHI3_9ZZZZ</name>
<feature type="non-terminal residue" evidence="1">
    <location>
        <position position="76"/>
    </location>
</feature>
<proteinExistence type="predicted"/>
<dbReference type="EMBL" id="BARV01043959">
    <property type="protein sequence ID" value="GAI67688.1"/>
    <property type="molecule type" value="Genomic_DNA"/>
</dbReference>